<dbReference type="EMBL" id="SODU01000001">
    <property type="protein sequence ID" value="TDW95384.1"/>
    <property type="molecule type" value="Genomic_DNA"/>
</dbReference>
<name>A0ABY2FRH2_9ACTN</name>
<dbReference type="RefSeq" id="WP_134128886.1">
    <property type="nucleotide sequence ID" value="NZ_SODU01000001.1"/>
</dbReference>
<protein>
    <recommendedName>
        <fullName evidence="3">Head decoration protein</fullName>
    </recommendedName>
</protein>
<reference evidence="1 2" key="1">
    <citation type="submission" date="2019-03" db="EMBL/GenBank/DDBJ databases">
        <title>Genomic Encyclopedia of Type Strains, Phase III (KMG-III): the genomes of soil and plant-associated and newly described type strains.</title>
        <authorList>
            <person name="Whitman W."/>
        </authorList>
    </citation>
    <scope>NUCLEOTIDE SEQUENCE [LARGE SCALE GENOMIC DNA]</scope>
    <source>
        <strain evidence="1 2">VKMAc-2574</strain>
    </source>
</reference>
<proteinExistence type="predicted"/>
<dbReference type="Proteomes" id="UP000295060">
    <property type="component" value="Unassembled WGS sequence"/>
</dbReference>
<evidence type="ECO:0000313" key="2">
    <source>
        <dbReference type="Proteomes" id="UP000295060"/>
    </source>
</evidence>
<evidence type="ECO:0008006" key="3">
    <source>
        <dbReference type="Google" id="ProtNLM"/>
    </source>
</evidence>
<evidence type="ECO:0000313" key="1">
    <source>
        <dbReference type="EMBL" id="TDW95384.1"/>
    </source>
</evidence>
<organism evidence="1 2">
    <name type="scientific">Kribbella pratensis</name>
    <dbReference type="NCBI Taxonomy" id="2512112"/>
    <lineage>
        <taxon>Bacteria</taxon>
        <taxon>Bacillati</taxon>
        <taxon>Actinomycetota</taxon>
        <taxon>Actinomycetes</taxon>
        <taxon>Propionibacteriales</taxon>
        <taxon>Kribbellaceae</taxon>
        <taxon>Kribbella</taxon>
    </lineage>
</organism>
<accession>A0ABY2FRH2</accession>
<keyword evidence="2" id="KW-1185">Reference proteome</keyword>
<sequence>MPTQMTPTPGRPSGGDPVRRLHVDYVKHYTTFAELRADSFAVVKVIAGEQVLGEIARLPTTVTSATVTKVLWGEVASATAIEIRQLGTAEMVGNMSKVLEPGAEYLVFLTPSTGADDAAPNRYLIAGDVGVYQLQGDQYVLRGGDVPPKGANSLPPKLQATSAEAIVIS</sequence>
<gene>
    <name evidence="1" type="ORF">EV137_2720</name>
</gene>
<comment type="caution">
    <text evidence="1">The sequence shown here is derived from an EMBL/GenBank/DDBJ whole genome shotgun (WGS) entry which is preliminary data.</text>
</comment>